<dbReference type="Pfam" id="PF21748">
    <property type="entry name" value="UPF0150"/>
    <property type="match status" value="1"/>
</dbReference>
<evidence type="ECO:0008006" key="3">
    <source>
        <dbReference type="Google" id="ProtNLM"/>
    </source>
</evidence>
<feature type="compositionally biased region" description="Polar residues" evidence="1">
    <location>
        <begin position="15"/>
        <end position="25"/>
    </location>
</feature>
<dbReference type="Gene3D" id="3.30.160.250">
    <property type="match status" value="1"/>
</dbReference>
<proteinExistence type="predicted"/>
<dbReference type="AlphaFoldDB" id="E0XYZ5"/>
<dbReference type="InterPro" id="IPR049389">
    <property type="entry name" value="TTHA0281-like"/>
</dbReference>
<dbReference type="InterPro" id="IPR035069">
    <property type="entry name" value="TTHA1013/TTHA0281-like"/>
</dbReference>
<sequence>MVERLPCKQEVGGSNPPSSTIGPQRKMLTTFTAKYSKIGSGYMGQLLEWPEVVTEGGDIEECREMLKDALNEMILAHRQEGKEIPGGSFLLEQVPVETGLVGQTA</sequence>
<reference evidence="2" key="1">
    <citation type="journal article" date="2011" name="Environ. Microbiol.">
        <title>Time-series analyses of Monterey Bay coastal microbial picoplankton using a 'genome proxy' microarray.</title>
        <authorList>
            <person name="Rich V.I."/>
            <person name="Pham V.D."/>
            <person name="Eppley J."/>
            <person name="Shi Y."/>
            <person name="DeLong E.F."/>
        </authorList>
    </citation>
    <scope>NUCLEOTIDE SEQUENCE</scope>
</reference>
<accession>E0XYZ5</accession>
<dbReference type="AntiFam" id="ANF00010">
    <property type="entry name" value="tRNA translation"/>
</dbReference>
<dbReference type="EMBL" id="GU474928">
    <property type="protein sequence ID" value="ADI19637.1"/>
    <property type="molecule type" value="Genomic_DNA"/>
</dbReference>
<feature type="region of interest" description="Disordered" evidence="1">
    <location>
        <begin position="1"/>
        <end position="25"/>
    </location>
</feature>
<dbReference type="SUPFAM" id="SSF143100">
    <property type="entry name" value="TTHA1013/TTHA0281-like"/>
    <property type="match status" value="1"/>
</dbReference>
<evidence type="ECO:0000313" key="2">
    <source>
        <dbReference type="EMBL" id="ADI19637.1"/>
    </source>
</evidence>
<name>E0XYZ5_9DELT</name>
<protein>
    <recommendedName>
        <fullName evidence="3">HicB-like antitoxin of toxin-antitoxin system domain-containing protein</fullName>
    </recommendedName>
</protein>
<organism evidence="2">
    <name type="scientific">uncultured delta proteobacterium HF0770_45N15</name>
    <dbReference type="NCBI Taxonomy" id="710835"/>
    <lineage>
        <taxon>Bacteria</taxon>
        <taxon>Deltaproteobacteria</taxon>
        <taxon>environmental samples</taxon>
    </lineage>
</organism>
<evidence type="ECO:0000256" key="1">
    <source>
        <dbReference type="SAM" id="MobiDB-lite"/>
    </source>
</evidence>